<reference evidence="3" key="1">
    <citation type="submission" date="2022-08" db="UniProtKB">
        <authorList>
            <consortium name="EnsemblMetazoa"/>
        </authorList>
    </citation>
    <scope>IDENTIFICATION</scope>
    <source>
        <strain evidence="3">EBRO</strain>
    </source>
</reference>
<feature type="compositionally biased region" description="Basic residues" evidence="1">
    <location>
        <begin position="198"/>
        <end position="207"/>
    </location>
</feature>
<evidence type="ECO:0000256" key="2">
    <source>
        <dbReference type="SAM" id="SignalP"/>
    </source>
</evidence>
<feature type="signal peptide" evidence="2">
    <location>
        <begin position="1"/>
        <end position="21"/>
    </location>
</feature>
<sequence>MKQRWATSAFALAIGCGGGSGTLQNAASRSGAREQDVTGVARGPTPVARAEASTTTPPRLPAIPPPLNGSIVHIVPTVSCPSRMINRSPGGYSSPWILSRAYIADCPLLYTTVAVTLRLSADKRNETRRLPGNNIKQAPQLILVQYRTAQDGQGRFVSVRDHRIVVRPAAVSTERSEFWPTTPSITPASSPIIRNTCSHRGKSHHRSGAASTTAPASYAGATRSTIVGESVRIVRASSSVTGAAATATPTTGTAASTTTPNEPAKVLVRGDRCIARWLRFGEHRLILGITALERLGRVQEPTELDGLRKYTACYCPLIRASFV</sequence>
<organism evidence="3">
    <name type="scientific">Anopheles atroparvus</name>
    <name type="common">European mosquito</name>
    <dbReference type="NCBI Taxonomy" id="41427"/>
    <lineage>
        <taxon>Eukaryota</taxon>
        <taxon>Metazoa</taxon>
        <taxon>Ecdysozoa</taxon>
        <taxon>Arthropoda</taxon>
        <taxon>Hexapoda</taxon>
        <taxon>Insecta</taxon>
        <taxon>Pterygota</taxon>
        <taxon>Neoptera</taxon>
        <taxon>Endopterygota</taxon>
        <taxon>Diptera</taxon>
        <taxon>Nematocera</taxon>
        <taxon>Culicoidea</taxon>
        <taxon>Culicidae</taxon>
        <taxon>Anophelinae</taxon>
        <taxon>Anopheles</taxon>
    </lineage>
</organism>
<dbReference type="PROSITE" id="PS51257">
    <property type="entry name" value="PROKAR_LIPOPROTEIN"/>
    <property type="match status" value="1"/>
</dbReference>
<feature type="region of interest" description="Disordered" evidence="1">
    <location>
        <begin position="198"/>
        <end position="219"/>
    </location>
</feature>
<dbReference type="EnsemblMetazoa" id="AATE018479-RA">
    <property type="protein sequence ID" value="AATE018479-PA.1"/>
    <property type="gene ID" value="AATE018479"/>
</dbReference>
<protein>
    <submittedName>
        <fullName evidence="3">Uncharacterized protein</fullName>
    </submittedName>
</protein>
<accession>A0A182JI17</accession>
<dbReference type="VEuPathDB" id="VectorBase:AATE018479"/>
<keyword evidence="2" id="KW-0732">Signal</keyword>
<evidence type="ECO:0000256" key="1">
    <source>
        <dbReference type="SAM" id="MobiDB-lite"/>
    </source>
</evidence>
<evidence type="ECO:0000313" key="3">
    <source>
        <dbReference type="EnsemblMetazoa" id="AATE018479-PA.1"/>
    </source>
</evidence>
<proteinExistence type="predicted"/>
<feature type="chain" id="PRO_5043590377" evidence="2">
    <location>
        <begin position="22"/>
        <end position="323"/>
    </location>
</feature>
<name>A0A182JI17_ANOAO</name>
<dbReference type="AlphaFoldDB" id="A0A182JI17"/>